<organism evidence="1 2">
    <name type="scientific">Physocladia obscura</name>
    <dbReference type="NCBI Taxonomy" id="109957"/>
    <lineage>
        <taxon>Eukaryota</taxon>
        <taxon>Fungi</taxon>
        <taxon>Fungi incertae sedis</taxon>
        <taxon>Chytridiomycota</taxon>
        <taxon>Chytridiomycota incertae sedis</taxon>
        <taxon>Chytridiomycetes</taxon>
        <taxon>Chytridiales</taxon>
        <taxon>Chytriomycetaceae</taxon>
        <taxon>Physocladia</taxon>
    </lineage>
</organism>
<dbReference type="Proteomes" id="UP001211907">
    <property type="component" value="Unassembled WGS sequence"/>
</dbReference>
<protein>
    <submittedName>
        <fullName evidence="1">Uncharacterized protein</fullName>
    </submittedName>
</protein>
<keyword evidence="2" id="KW-1185">Reference proteome</keyword>
<proteinExistence type="predicted"/>
<dbReference type="AlphaFoldDB" id="A0AAD5SQ79"/>
<gene>
    <name evidence="1" type="ORF">HK100_006706</name>
</gene>
<accession>A0AAD5SQ79</accession>
<name>A0AAD5SQ79_9FUNG</name>
<dbReference type="EMBL" id="JADGJH010003119">
    <property type="protein sequence ID" value="KAJ3093287.1"/>
    <property type="molecule type" value="Genomic_DNA"/>
</dbReference>
<evidence type="ECO:0000313" key="1">
    <source>
        <dbReference type="EMBL" id="KAJ3093287.1"/>
    </source>
</evidence>
<sequence length="145" mass="16429">MRGSYPVLNADIFVRHSVILASAMAAHIKFRFLVVVGNLRFHWNAKALHWKLMVHTKLKFAIETSVVHINVKWLVVIPKDAMIVLRALVLKNLPVHVEAKLYIHLFLAVPLPHGATVLVDFLFLADICRTVPIHAIQQVNHARNA</sequence>
<comment type="caution">
    <text evidence="1">The sequence shown here is derived from an EMBL/GenBank/DDBJ whole genome shotgun (WGS) entry which is preliminary data.</text>
</comment>
<reference evidence="1" key="1">
    <citation type="submission" date="2020-05" db="EMBL/GenBank/DDBJ databases">
        <title>Phylogenomic resolution of chytrid fungi.</title>
        <authorList>
            <person name="Stajich J.E."/>
            <person name="Amses K."/>
            <person name="Simmons R."/>
            <person name="Seto K."/>
            <person name="Myers J."/>
            <person name="Bonds A."/>
            <person name="Quandt C.A."/>
            <person name="Barry K."/>
            <person name="Liu P."/>
            <person name="Grigoriev I."/>
            <person name="Longcore J.E."/>
            <person name="James T.Y."/>
        </authorList>
    </citation>
    <scope>NUCLEOTIDE SEQUENCE</scope>
    <source>
        <strain evidence="1">JEL0513</strain>
    </source>
</reference>
<evidence type="ECO:0000313" key="2">
    <source>
        <dbReference type="Proteomes" id="UP001211907"/>
    </source>
</evidence>